<dbReference type="Proteomes" id="UP001549077">
    <property type="component" value="Unassembled WGS sequence"/>
</dbReference>
<sequence>MRQLGSRPAWPYEGVADIMRRRVRLILSILPVMLFAQPGNPAPAGTEGHAPESLQILVREATCAEASATSAAKLKATSLRDALSSSTAARTIFYVSPDGKDSWSGLLPTANQQGDDGPFASIERARDAAREKGGPNIIALGEGDYYLTQPITFDARDTGLILTARCSEVPVLHGGPRVGNWARQSDGSWTAPLTLPPEQGVGDLFVNRIRQTRARFPNAPADGDPRKGWLFAAKCEPAIDMREGNTRFCFHAGDVPDVGDASGLVVNIVGGYQPGSQWGNDTLPVVSIDGAGRTIYTKGTGYFFTAEGSRYFLTGAKGLLDAPGEWWHDLAAGQLRYIPIDQSFPDSVVVAGVLPTFLKLDGASGMVVSGLEIRDGAPEGSGKFYTETRGFGAIRIEHADGVKILGNNIENVGVGIHVTESKDALIAGNVIANVAGNGIYVGTNYGTFGKSDGARILSNHIHDIGKIYIETAGVWFQAADNVRIADNLIENTAQFGISGGSLWGSNDAVYDAVIERNVVRNANQQTADGGAIKMMGEQADSLNSTIRSNVVTGTGYLMNRPDGTFWPPGYENTSEWPTPISWAIYTDGKASGIRIEGNSLSGNVSAIGINGGWSNLVTGNVITGGSGAAFRVDDGTGRGWHPPWAQPNRIENNVVSIDSSNGLAAYVHAPDHGPGYVQFARNRYIGNLTNKSFRLAPRVMRFGEFGSLSDLQKVGADTGSIVAPAR</sequence>
<protein>
    <submittedName>
        <fullName evidence="2">Nitrous oxidase accessory protein NosD</fullName>
    </submittedName>
</protein>
<proteinExistence type="predicted"/>
<evidence type="ECO:0000259" key="1">
    <source>
        <dbReference type="Pfam" id="PF13229"/>
    </source>
</evidence>
<reference evidence="2 3" key="1">
    <citation type="submission" date="2024-06" db="EMBL/GenBank/DDBJ databases">
        <title>Genomic Encyclopedia of Type Strains, Phase IV (KMG-IV): sequencing the most valuable type-strain genomes for metagenomic binning, comparative biology and taxonomic classification.</title>
        <authorList>
            <person name="Goeker M."/>
        </authorList>
    </citation>
    <scope>NUCLEOTIDE SEQUENCE [LARGE SCALE GENOMIC DNA]</scope>
    <source>
        <strain evidence="2 3">DSM 29288</strain>
    </source>
</reference>
<accession>A0ABV2MJ66</accession>
<dbReference type="PANTHER" id="PTHR36453">
    <property type="entry name" value="SECRETED PROTEIN-RELATED"/>
    <property type="match status" value="1"/>
</dbReference>
<dbReference type="Pfam" id="PF13229">
    <property type="entry name" value="Beta_helix"/>
    <property type="match status" value="1"/>
</dbReference>
<feature type="domain" description="Right handed beta helix" evidence="1">
    <location>
        <begin position="393"/>
        <end position="554"/>
    </location>
</feature>
<dbReference type="PANTHER" id="PTHR36453:SF1">
    <property type="entry name" value="RIGHT HANDED BETA HELIX DOMAIN-CONTAINING PROTEIN"/>
    <property type="match status" value="1"/>
</dbReference>
<dbReference type="InterPro" id="IPR039448">
    <property type="entry name" value="Beta_helix"/>
</dbReference>
<keyword evidence="3" id="KW-1185">Reference proteome</keyword>
<dbReference type="SMART" id="SM00710">
    <property type="entry name" value="PbH1"/>
    <property type="match status" value="9"/>
</dbReference>
<dbReference type="InterPro" id="IPR006626">
    <property type="entry name" value="PbH1"/>
</dbReference>
<comment type="caution">
    <text evidence="2">The sequence shown here is derived from an EMBL/GenBank/DDBJ whole genome shotgun (WGS) entry which is preliminary data.</text>
</comment>
<organism evidence="2 3">
    <name type="scientific">Rhizobium binae</name>
    <dbReference type="NCBI Taxonomy" id="1138190"/>
    <lineage>
        <taxon>Bacteria</taxon>
        <taxon>Pseudomonadati</taxon>
        <taxon>Pseudomonadota</taxon>
        <taxon>Alphaproteobacteria</taxon>
        <taxon>Hyphomicrobiales</taxon>
        <taxon>Rhizobiaceae</taxon>
        <taxon>Rhizobium/Agrobacterium group</taxon>
        <taxon>Rhizobium</taxon>
    </lineage>
</organism>
<dbReference type="InterPro" id="IPR011050">
    <property type="entry name" value="Pectin_lyase_fold/virulence"/>
</dbReference>
<dbReference type="EMBL" id="JBEPMY010000009">
    <property type="protein sequence ID" value="MET3756199.1"/>
    <property type="molecule type" value="Genomic_DNA"/>
</dbReference>
<name>A0ABV2MJ66_9HYPH</name>
<dbReference type="InterPro" id="IPR012334">
    <property type="entry name" value="Pectin_lyas_fold"/>
</dbReference>
<dbReference type="SUPFAM" id="SSF51126">
    <property type="entry name" value="Pectin lyase-like"/>
    <property type="match status" value="2"/>
</dbReference>
<evidence type="ECO:0000313" key="3">
    <source>
        <dbReference type="Proteomes" id="UP001549077"/>
    </source>
</evidence>
<dbReference type="Gene3D" id="2.160.20.10">
    <property type="entry name" value="Single-stranded right-handed beta-helix, Pectin lyase-like"/>
    <property type="match status" value="2"/>
</dbReference>
<evidence type="ECO:0000313" key="2">
    <source>
        <dbReference type="EMBL" id="MET3756199.1"/>
    </source>
</evidence>
<gene>
    <name evidence="2" type="ORF">ABID08_003572</name>
</gene>